<evidence type="ECO:0000256" key="1">
    <source>
        <dbReference type="ARBA" id="ARBA00022837"/>
    </source>
</evidence>
<accession>A0A9P1C6S4</accession>
<keyword evidence="1" id="KW-0106">Calcium</keyword>
<dbReference type="Pfam" id="PF00023">
    <property type="entry name" value="Ank"/>
    <property type="match status" value="1"/>
</dbReference>
<feature type="repeat" description="ANK" evidence="2">
    <location>
        <begin position="357"/>
        <end position="389"/>
    </location>
</feature>
<evidence type="ECO:0000313" key="7">
    <source>
        <dbReference type="Proteomes" id="UP001152797"/>
    </source>
</evidence>
<reference evidence="6 7" key="2">
    <citation type="submission" date="2024-05" db="EMBL/GenBank/DDBJ databases">
        <authorList>
            <person name="Chen Y."/>
            <person name="Shah S."/>
            <person name="Dougan E. K."/>
            <person name="Thang M."/>
            <person name="Chan C."/>
        </authorList>
    </citation>
    <scope>NUCLEOTIDE SEQUENCE [LARGE SCALE GENOMIC DNA]</scope>
</reference>
<dbReference type="EMBL" id="CAMXCT010001090">
    <property type="protein sequence ID" value="CAI3986537.1"/>
    <property type="molecule type" value="Genomic_DNA"/>
</dbReference>
<evidence type="ECO:0000256" key="3">
    <source>
        <dbReference type="SAM" id="MobiDB-lite"/>
    </source>
</evidence>
<dbReference type="PROSITE" id="PS50297">
    <property type="entry name" value="ANK_REP_REGION"/>
    <property type="match status" value="2"/>
</dbReference>
<dbReference type="InterPro" id="IPR011992">
    <property type="entry name" value="EF-hand-dom_pair"/>
</dbReference>
<evidence type="ECO:0000313" key="5">
    <source>
        <dbReference type="EMBL" id="CAI3986537.1"/>
    </source>
</evidence>
<organism evidence="5">
    <name type="scientific">Cladocopium goreaui</name>
    <dbReference type="NCBI Taxonomy" id="2562237"/>
    <lineage>
        <taxon>Eukaryota</taxon>
        <taxon>Sar</taxon>
        <taxon>Alveolata</taxon>
        <taxon>Dinophyceae</taxon>
        <taxon>Suessiales</taxon>
        <taxon>Symbiodiniaceae</taxon>
        <taxon>Cladocopium</taxon>
    </lineage>
</organism>
<dbReference type="InterPro" id="IPR036770">
    <property type="entry name" value="Ankyrin_rpt-contain_sf"/>
</dbReference>
<feature type="domain" description="EF-hand" evidence="4">
    <location>
        <begin position="23"/>
        <end position="58"/>
    </location>
</feature>
<dbReference type="PROSITE" id="PS00018">
    <property type="entry name" value="EF_HAND_1"/>
    <property type="match status" value="2"/>
</dbReference>
<dbReference type="EMBL" id="CAMXCT030001090">
    <property type="protein sequence ID" value="CAL4773849.1"/>
    <property type="molecule type" value="Genomic_DNA"/>
</dbReference>
<dbReference type="EMBL" id="CAMXCT020001090">
    <property type="protein sequence ID" value="CAL1139912.1"/>
    <property type="molecule type" value="Genomic_DNA"/>
</dbReference>
<dbReference type="Gene3D" id="1.25.40.20">
    <property type="entry name" value="Ankyrin repeat-containing domain"/>
    <property type="match status" value="2"/>
</dbReference>
<evidence type="ECO:0000256" key="2">
    <source>
        <dbReference type="PROSITE-ProRule" id="PRU00023"/>
    </source>
</evidence>
<dbReference type="Pfam" id="PF12796">
    <property type="entry name" value="Ank_2"/>
    <property type="match status" value="1"/>
</dbReference>
<dbReference type="Pfam" id="PF13499">
    <property type="entry name" value="EF-hand_7"/>
    <property type="match status" value="1"/>
</dbReference>
<gene>
    <name evidence="5" type="ORF">C1SCF055_LOCUS13881</name>
</gene>
<dbReference type="PANTHER" id="PTHR46224:SF64">
    <property type="entry name" value="IQ MOTIF AND ANKYRIN REPEAT DOMAIN-CONTAINING PROTEIN 1"/>
    <property type="match status" value="1"/>
</dbReference>
<keyword evidence="6" id="KW-0238">DNA-binding</keyword>
<dbReference type="GO" id="GO:0005509">
    <property type="term" value="F:calcium ion binding"/>
    <property type="evidence" value="ECO:0007669"/>
    <property type="project" value="InterPro"/>
</dbReference>
<dbReference type="GO" id="GO:0003677">
    <property type="term" value="F:DNA binding"/>
    <property type="evidence" value="ECO:0007669"/>
    <property type="project" value="UniProtKB-KW"/>
</dbReference>
<dbReference type="SMART" id="SM00248">
    <property type="entry name" value="ANK"/>
    <property type="match status" value="4"/>
</dbReference>
<dbReference type="PROSITE" id="PS50222">
    <property type="entry name" value="EF_HAND_2"/>
    <property type="match status" value="2"/>
</dbReference>
<dbReference type="OrthoDB" id="407965at2759"/>
<feature type="domain" description="EF-hand" evidence="4">
    <location>
        <begin position="69"/>
        <end position="104"/>
    </location>
</feature>
<dbReference type="AlphaFoldDB" id="A0A9P1C6S4"/>
<dbReference type="CDD" id="cd00051">
    <property type="entry name" value="EFh"/>
    <property type="match status" value="1"/>
</dbReference>
<name>A0A9P1C6S4_9DINO</name>
<proteinExistence type="predicted"/>
<keyword evidence="6" id="KW-0371">Homeobox</keyword>
<sequence>MEAPSLERTLTGSTGASAETEARLQGLVRDLFHLADVDSNGTIQFKEFIDHHNRVLEMASDSLGRAEVLTGEEAQKLFRQADKDHNHRLDKEEFFDYMHGLLSVVGLKQFESICATLVAEETLRRAVIAEGFDRKSSERLLEQAGVAWFYKQPMKDQALSFLKARADPNVTDKNGTSVLLNVTGKTDAQFASQLIAARCDPQRHNKDFDCPLFRAAKARHIDVMKVLLGQEWAPPEEDDGEKSPAKRAPAQVNEELVKQMHDLTGAQIRQLVAKRADVNYKALNGWTPLTLAVFHGKLDCVETLVKLQDPMKGIKLQLQGKNAKGRAPLHLAARKDMPEIAQLLLKNGADPDVRDMDGWTPLHHGCFNGNSMVVRALLQGGANLLIQGVGGFTAFLVTRLPQRACDLSDSTLDSLKPQEGVDFQKRLVPIFKGEEMTVLQKIEELLNLPGVNQMPERLRLHEQFFHPLQGPNKVKLKLVWSTLISPLIPRLRTGAVDMEVTPNPHLSEEGKAEYLAEVKRRQTLQNDFFKQWLYDTRGPRPNYYWKFDNREAYRTELNNLLQLELAEYRMEFDKLYEKMVDEEDFGSELADIEAEVVLDKSVLSQLRAHHFPLWVEQLDLVEALDQLRTVGAAGFAGLKDDHVALLNLVEQLTISHNLRCGRMFWRNAYRTWLLQLAQMSDHEDKFNAENPSLPATYRHGPVKTEERTKHKEHALGLTPTADTFDTRTSTSQIFDLIRGTISVSSPKAVLKLVEVFKGLDKSMDRLQLVRVINRFNKESASLDGHRFVEMHVLFRNGVRAAACGREDKSVDLTMVGEVCIVLEDFLKVHKRRHLLYKLKEGVFDWSPDDDELDNDVDLESSLRGDDLPQ</sequence>
<evidence type="ECO:0000259" key="4">
    <source>
        <dbReference type="PROSITE" id="PS50222"/>
    </source>
</evidence>
<feature type="repeat" description="ANK" evidence="2">
    <location>
        <begin position="324"/>
        <end position="356"/>
    </location>
</feature>
<feature type="compositionally biased region" description="Basic and acidic residues" evidence="3">
    <location>
        <begin position="860"/>
        <end position="869"/>
    </location>
</feature>
<dbReference type="InterPro" id="IPR002110">
    <property type="entry name" value="Ankyrin_rpt"/>
</dbReference>
<keyword evidence="2" id="KW-0040">ANK repeat</keyword>
<keyword evidence="7" id="KW-1185">Reference proteome</keyword>
<dbReference type="SMART" id="SM00054">
    <property type="entry name" value="EFh"/>
    <property type="match status" value="2"/>
</dbReference>
<dbReference type="InterPro" id="IPR002048">
    <property type="entry name" value="EF_hand_dom"/>
</dbReference>
<dbReference type="PANTHER" id="PTHR46224">
    <property type="entry name" value="ANKYRIN REPEAT FAMILY PROTEIN"/>
    <property type="match status" value="1"/>
</dbReference>
<feature type="compositionally biased region" description="Acidic residues" evidence="3">
    <location>
        <begin position="849"/>
        <end position="858"/>
    </location>
</feature>
<reference evidence="5" key="1">
    <citation type="submission" date="2022-10" db="EMBL/GenBank/DDBJ databases">
        <authorList>
            <person name="Chen Y."/>
            <person name="Dougan E. K."/>
            <person name="Chan C."/>
            <person name="Rhodes N."/>
            <person name="Thang M."/>
        </authorList>
    </citation>
    <scope>NUCLEOTIDE SEQUENCE</scope>
</reference>
<dbReference type="PROSITE" id="PS50088">
    <property type="entry name" value="ANK_REPEAT"/>
    <property type="match status" value="2"/>
</dbReference>
<feature type="region of interest" description="Disordered" evidence="3">
    <location>
        <begin position="849"/>
        <end position="869"/>
    </location>
</feature>
<dbReference type="Proteomes" id="UP001152797">
    <property type="component" value="Unassembled WGS sequence"/>
</dbReference>
<dbReference type="InterPro" id="IPR018247">
    <property type="entry name" value="EF_Hand_1_Ca_BS"/>
</dbReference>
<dbReference type="SUPFAM" id="SSF48403">
    <property type="entry name" value="Ankyrin repeat"/>
    <property type="match status" value="1"/>
</dbReference>
<evidence type="ECO:0000313" key="6">
    <source>
        <dbReference type="EMBL" id="CAL4773849.1"/>
    </source>
</evidence>
<dbReference type="SUPFAM" id="SSF47473">
    <property type="entry name" value="EF-hand"/>
    <property type="match status" value="1"/>
</dbReference>
<dbReference type="InterPro" id="IPR051616">
    <property type="entry name" value="Cul2-RING_E3_ligase_SR"/>
</dbReference>
<comment type="caution">
    <text evidence="5">The sequence shown here is derived from an EMBL/GenBank/DDBJ whole genome shotgun (WGS) entry which is preliminary data.</text>
</comment>
<dbReference type="Gene3D" id="1.10.238.10">
    <property type="entry name" value="EF-hand"/>
    <property type="match status" value="1"/>
</dbReference>
<protein>
    <submittedName>
        <fullName evidence="6">Homeobox protein Wariai (Homeobox protein 1) (DdHbx-1)</fullName>
    </submittedName>
</protein>